<feature type="coiled-coil region" evidence="4">
    <location>
        <begin position="168"/>
        <end position="202"/>
    </location>
</feature>
<keyword evidence="3 4" id="KW-0175">Coiled coil</keyword>
<dbReference type="PRINTS" id="PR00452">
    <property type="entry name" value="SH3DOMAIN"/>
</dbReference>
<dbReference type="SUPFAM" id="SSF103657">
    <property type="entry name" value="BAR/IMD domain-like"/>
    <property type="match status" value="1"/>
</dbReference>
<feature type="domain" description="F-BAR" evidence="7">
    <location>
        <begin position="3"/>
        <end position="262"/>
    </location>
</feature>
<dbReference type="PROSITE" id="PS50002">
    <property type="entry name" value="SH3"/>
    <property type="match status" value="1"/>
</dbReference>
<protein>
    <submittedName>
        <fullName evidence="8">Uncharacterized protein</fullName>
    </submittedName>
</protein>
<dbReference type="KEGG" id="spu:589769"/>
<dbReference type="FunCoup" id="A0A7M7N003">
    <property type="interactions" value="68"/>
</dbReference>
<keyword evidence="9" id="KW-1185">Reference proteome</keyword>
<dbReference type="SMART" id="SM00326">
    <property type="entry name" value="SH3"/>
    <property type="match status" value="1"/>
</dbReference>
<name>A0A7M7N003_STRPU</name>
<reference evidence="9" key="1">
    <citation type="submission" date="2015-02" db="EMBL/GenBank/DDBJ databases">
        <title>Genome sequencing for Strongylocentrotus purpuratus.</title>
        <authorList>
            <person name="Murali S."/>
            <person name="Liu Y."/>
            <person name="Vee V."/>
            <person name="English A."/>
            <person name="Wang M."/>
            <person name="Skinner E."/>
            <person name="Han Y."/>
            <person name="Muzny D.M."/>
            <person name="Worley K.C."/>
            <person name="Gibbs R.A."/>
        </authorList>
    </citation>
    <scope>NUCLEOTIDE SEQUENCE</scope>
</reference>
<dbReference type="OrthoDB" id="10255964at2759"/>
<evidence type="ECO:0000256" key="1">
    <source>
        <dbReference type="ARBA" id="ARBA00022443"/>
    </source>
</evidence>
<dbReference type="Proteomes" id="UP000007110">
    <property type="component" value="Unassembled WGS sequence"/>
</dbReference>
<keyword evidence="1 2" id="KW-0728">SH3 domain</keyword>
<dbReference type="Gene3D" id="2.30.30.40">
    <property type="entry name" value="SH3 Domains"/>
    <property type="match status" value="1"/>
</dbReference>
<dbReference type="GO" id="GO:0005737">
    <property type="term" value="C:cytoplasm"/>
    <property type="evidence" value="ECO:0000318"/>
    <property type="project" value="GO_Central"/>
</dbReference>
<dbReference type="PANTHER" id="PTHR23065:SF61">
    <property type="entry name" value="PROLINE-SERINE-THREONINE PHOSPHATASE-INTERACTING PROTEIN 2-LIKE"/>
    <property type="match status" value="1"/>
</dbReference>
<evidence type="ECO:0000313" key="8">
    <source>
        <dbReference type="EnsemblMetazoa" id="XP_030829108"/>
    </source>
</evidence>
<dbReference type="EnsemblMetazoa" id="XM_030973248">
    <property type="protein sequence ID" value="XP_030829108"/>
    <property type="gene ID" value="LOC589769"/>
</dbReference>
<feature type="compositionally biased region" description="Polar residues" evidence="5">
    <location>
        <begin position="285"/>
        <end position="294"/>
    </location>
</feature>
<dbReference type="PROSITE" id="PS51741">
    <property type="entry name" value="F_BAR"/>
    <property type="match status" value="1"/>
</dbReference>
<dbReference type="PRINTS" id="PR01887">
    <property type="entry name" value="SPECTRNALPHA"/>
</dbReference>
<dbReference type="Gene3D" id="1.20.1270.60">
    <property type="entry name" value="Arfaptin homology (AH) domain/BAR domain"/>
    <property type="match status" value="1"/>
</dbReference>
<evidence type="ECO:0000256" key="5">
    <source>
        <dbReference type="SAM" id="MobiDB-lite"/>
    </source>
</evidence>
<dbReference type="SUPFAM" id="SSF50044">
    <property type="entry name" value="SH3-domain"/>
    <property type="match status" value="1"/>
</dbReference>
<dbReference type="InParanoid" id="A0A7M7N003"/>
<dbReference type="FunFam" id="2.30.30.40:FF:000072">
    <property type="entry name" value="Unconventional Myosin IB"/>
    <property type="match status" value="1"/>
</dbReference>
<accession>A0A7M7N003</accession>
<dbReference type="InterPro" id="IPR027267">
    <property type="entry name" value="AH/BAR_dom_sf"/>
</dbReference>
<proteinExistence type="predicted"/>
<dbReference type="Pfam" id="PF00018">
    <property type="entry name" value="SH3_1"/>
    <property type="match status" value="1"/>
</dbReference>
<dbReference type="RefSeq" id="XP_030829108.1">
    <property type="nucleotide sequence ID" value="XM_030973248.1"/>
</dbReference>
<dbReference type="OMA" id="FRDAFWX"/>
<dbReference type="InterPro" id="IPR031160">
    <property type="entry name" value="F_BAR_dom"/>
</dbReference>
<evidence type="ECO:0000259" key="6">
    <source>
        <dbReference type="PROSITE" id="PS50002"/>
    </source>
</evidence>
<dbReference type="PANTHER" id="PTHR23065">
    <property type="entry name" value="PROLINE-SERINE-THREONINE PHOSPHATASE INTERACTING PROTEIN 1"/>
    <property type="match status" value="1"/>
</dbReference>
<dbReference type="SMART" id="SM00055">
    <property type="entry name" value="FCH"/>
    <property type="match status" value="1"/>
</dbReference>
<evidence type="ECO:0000256" key="4">
    <source>
        <dbReference type="SAM" id="Coils"/>
    </source>
</evidence>
<evidence type="ECO:0000256" key="3">
    <source>
        <dbReference type="PROSITE-ProRule" id="PRU01077"/>
    </source>
</evidence>
<evidence type="ECO:0000259" key="7">
    <source>
        <dbReference type="PROSITE" id="PS51741"/>
    </source>
</evidence>
<feature type="domain" description="SH3" evidence="6">
    <location>
        <begin position="371"/>
        <end position="430"/>
    </location>
</feature>
<sequence>MMTKFLDNFWDSEFNSTNGFEVLCKRMKDGREMCKALENLLKERAKAEDTFGRSLQRMAKNASGKEEIGGLRKSWDELLVQTEAMGNSHIQLSMRMMEEAKKIEDFREAQKEKRKKPEENTKKAQAVKKEWYNKVTQAKKTFEGRKRELDIADENYMKQRLVQAPKEVDKLVQKKEKCLASVEQAEAQYHAWVKTLEDARSDWESQMEETCIVLQAMEEERIKFLRNSMWVQTNMLSLHCVEDDQHCEESRKILEQCSEENDIKLFVAQKRTGGSRPAPIEVETPWSNSKSAMSNGKAMPSPTSDAHRRRDPHTALPSIPSNTPNPLINGGRRSLPRQPDNEHLQSLQHALRSSDPLYAAVETPPPSQSTQASKFVRARYDYKAQGQSELSLSVGQILRVLNTDDTNWWLVDYDGKQGHIPTQYVELCNETSEITMI</sequence>
<evidence type="ECO:0000313" key="9">
    <source>
        <dbReference type="Proteomes" id="UP000007110"/>
    </source>
</evidence>
<organism evidence="8 9">
    <name type="scientific">Strongylocentrotus purpuratus</name>
    <name type="common">Purple sea urchin</name>
    <dbReference type="NCBI Taxonomy" id="7668"/>
    <lineage>
        <taxon>Eukaryota</taxon>
        <taxon>Metazoa</taxon>
        <taxon>Echinodermata</taxon>
        <taxon>Eleutherozoa</taxon>
        <taxon>Echinozoa</taxon>
        <taxon>Echinoidea</taxon>
        <taxon>Euechinoidea</taxon>
        <taxon>Echinacea</taxon>
        <taxon>Camarodonta</taxon>
        <taxon>Echinidea</taxon>
        <taxon>Strongylocentrotidae</taxon>
        <taxon>Strongylocentrotus</taxon>
    </lineage>
</organism>
<dbReference type="InterPro" id="IPR001060">
    <property type="entry name" value="FCH_dom"/>
</dbReference>
<dbReference type="CDD" id="cd11856">
    <property type="entry name" value="SH3_p47phox_like"/>
    <property type="match status" value="1"/>
</dbReference>
<dbReference type="GeneID" id="589769"/>
<dbReference type="AlphaFoldDB" id="A0A7M7N003"/>
<evidence type="ECO:0000256" key="2">
    <source>
        <dbReference type="PROSITE-ProRule" id="PRU00192"/>
    </source>
</evidence>
<reference evidence="8" key="2">
    <citation type="submission" date="2021-01" db="UniProtKB">
        <authorList>
            <consortium name="EnsemblMetazoa"/>
        </authorList>
    </citation>
    <scope>IDENTIFICATION</scope>
</reference>
<dbReference type="InterPro" id="IPR001452">
    <property type="entry name" value="SH3_domain"/>
</dbReference>
<feature type="region of interest" description="Disordered" evidence="5">
    <location>
        <begin position="105"/>
        <end position="125"/>
    </location>
</feature>
<feature type="region of interest" description="Disordered" evidence="5">
    <location>
        <begin position="269"/>
        <end position="343"/>
    </location>
</feature>
<dbReference type="GO" id="GO:0005886">
    <property type="term" value="C:plasma membrane"/>
    <property type="evidence" value="ECO:0000318"/>
    <property type="project" value="GO_Central"/>
</dbReference>
<dbReference type="InterPro" id="IPR036028">
    <property type="entry name" value="SH3-like_dom_sf"/>
</dbReference>
<dbReference type="Pfam" id="PF00611">
    <property type="entry name" value="FCH"/>
    <property type="match status" value="1"/>
</dbReference>
<dbReference type="FunFam" id="1.20.1270.60:FF:000037">
    <property type="entry name" value="Proline-serine-threonine phosphatase interacting protein 1"/>
    <property type="match status" value="1"/>
</dbReference>